<evidence type="ECO:0000313" key="2">
    <source>
        <dbReference type="EMBL" id="GGI55945.1"/>
    </source>
</evidence>
<gene>
    <name evidence="2" type="ORF">GCM10011444_02540</name>
</gene>
<name>A0ABQ2BU26_9FLAO</name>
<feature type="signal peptide" evidence="1">
    <location>
        <begin position="1"/>
        <end position="22"/>
    </location>
</feature>
<dbReference type="Proteomes" id="UP000624701">
    <property type="component" value="Unassembled WGS sequence"/>
</dbReference>
<protein>
    <submittedName>
        <fullName evidence="2">Uncharacterized protein</fullName>
    </submittedName>
</protein>
<comment type="caution">
    <text evidence="2">The sequence shown here is derived from an EMBL/GenBank/DDBJ whole genome shotgun (WGS) entry which is preliminary data.</text>
</comment>
<dbReference type="RefSeq" id="WP_188372886.1">
    <property type="nucleotide sequence ID" value="NZ_BMDQ01000001.1"/>
</dbReference>
<proteinExistence type="predicted"/>
<keyword evidence="1" id="KW-0732">Signal</keyword>
<reference evidence="3" key="1">
    <citation type="journal article" date="2019" name="Int. J. Syst. Evol. Microbiol.">
        <title>The Global Catalogue of Microorganisms (GCM) 10K type strain sequencing project: providing services to taxonomists for standard genome sequencing and annotation.</title>
        <authorList>
            <consortium name="The Broad Institute Genomics Platform"/>
            <consortium name="The Broad Institute Genome Sequencing Center for Infectious Disease"/>
            <person name="Wu L."/>
            <person name="Ma J."/>
        </authorList>
    </citation>
    <scope>NUCLEOTIDE SEQUENCE [LARGE SCALE GENOMIC DNA]</scope>
    <source>
        <strain evidence="3">CCM 8681</strain>
    </source>
</reference>
<feature type="chain" id="PRO_5046969526" evidence="1">
    <location>
        <begin position="23"/>
        <end position="323"/>
    </location>
</feature>
<evidence type="ECO:0000313" key="3">
    <source>
        <dbReference type="Proteomes" id="UP000624701"/>
    </source>
</evidence>
<dbReference type="EMBL" id="BMDQ01000001">
    <property type="protein sequence ID" value="GGI55945.1"/>
    <property type="molecule type" value="Genomic_DNA"/>
</dbReference>
<keyword evidence="3" id="KW-1185">Reference proteome</keyword>
<accession>A0ABQ2BU26</accession>
<evidence type="ECO:0000256" key="1">
    <source>
        <dbReference type="SAM" id="SignalP"/>
    </source>
</evidence>
<sequence>MKTIKILLSTISLIFSLSISNAHEIDTNFYPKKAEDVTNEVYRSYIKKLENSYAIIKNIATKDLNYLNYWNIAICYAYMKVDKEIIHQLLLSSKQKNASSFCMILNYEYESHKSNLEDIRLYKIFGKTYLNWISDCEGIHIKSKSLEELLKEKEQLNLEHLNEPLIEKLLVLLEKDQRYRGNGHSAYENNREKQHRLDREVEQELIKIFEEFGYPSKELVGDTYARLGCLLLEHSGQPKTQKKYIPLVANALKTDNSIRPYFKMLIDRYYWRTTGKQVFGSHAGIPFQSDEIISEIKKKYSFSVEKSVMKLNQNSRKIIIKKQ</sequence>
<organism evidence="2 3">
    <name type="scientific">Winogradskyella haliclonae</name>
    <dbReference type="NCBI Taxonomy" id="2048558"/>
    <lineage>
        <taxon>Bacteria</taxon>
        <taxon>Pseudomonadati</taxon>
        <taxon>Bacteroidota</taxon>
        <taxon>Flavobacteriia</taxon>
        <taxon>Flavobacteriales</taxon>
        <taxon>Flavobacteriaceae</taxon>
        <taxon>Winogradskyella</taxon>
    </lineage>
</organism>